<evidence type="ECO:0008006" key="4">
    <source>
        <dbReference type="Google" id="ProtNLM"/>
    </source>
</evidence>
<dbReference type="InterPro" id="IPR009620">
    <property type="entry name" value="UPF0236"/>
</dbReference>
<dbReference type="AlphaFoldDB" id="A0A2N6SKW3"/>
<dbReference type="Pfam" id="PF06782">
    <property type="entry name" value="UPF0236"/>
    <property type="match status" value="1"/>
</dbReference>
<name>A0A2N6SKW3_9LACT</name>
<dbReference type="NCBIfam" id="NF033529">
    <property type="entry name" value="transpos_ISLre2"/>
    <property type="match status" value="1"/>
</dbReference>
<comment type="caution">
    <text evidence="2">The sequence shown here is derived from an EMBL/GenBank/DDBJ whole genome shotgun (WGS) entry which is preliminary data.</text>
</comment>
<comment type="similarity">
    <text evidence="1">Belongs to the UPF0236 family.</text>
</comment>
<dbReference type="Proteomes" id="UP000235682">
    <property type="component" value="Unassembled WGS sequence"/>
</dbReference>
<dbReference type="RefSeq" id="WP_102227415.1">
    <property type="nucleotide sequence ID" value="NZ_PNFY01000004.1"/>
</dbReference>
<feature type="non-terminal residue" evidence="2">
    <location>
        <position position="473"/>
    </location>
</feature>
<gene>
    <name evidence="2" type="ORF">CJ205_08495</name>
</gene>
<protein>
    <recommendedName>
        <fullName evidence="4">ISLre2 family transposase</fullName>
    </recommendedName>
</protein>
<keyword evidence="3" id="KW-1185">Reference proteome</keyword>
<accession>A0A2N6SKW3</accession>
<proteinExistence type="inferred from homology"/>
<dbReference type="OrthoDB" id="2139497at2"/>
<organism evidence="2 3">
    <name type="scientific">Dolosicoccus paucivorans</name>
    <dbReference type="NCBI Taxonomy" id="84521"/>
    <lineage>
        <taxon>Bacteria</taxon>
        <taxon>Bacillati</taxon>
        <taxon>Bacillota</taxon>
        <taxon>Bacilli</taxon>
        <taxon>Lactobacillales</taxon>
        <taxon>Aerococcaceae</taxon>
        <taxon>Dolosicoccus</taxon>
    </lineage>
</organism>
<evidence type="ECO:0000313" key="3">
    <source>
        <dbReference type="Proteomes" id="UP000235682"/>
    </source>
</evidence>
<evidence type="ECO:0000256" key="1">
    <source>
        <dbReference type="ARBA" id="ARBA00006539"/>
    </source>
</evidence>
<evidence type="ECO:0000313" key="2">
    <source>
        <dbReference type="EMBL" id="PMC56104.1"/>
    </source>
</evidence>
<reference evidence="2 3" key="1">
    <citation type="submission" date="2017-09" db="EMBL/GenBank/DDBJ databases">
        <title>Bacterial strain isolated from the female urinary microbiota.</title>
        <authorList>
            <person name="Thomas-White K."/>
            <person name="Kumar N."/>
            <person name="Forster S."/>
            <person name="Putonti C."/>
            <person name="Lawley T."/>
            <person name="Wolfe A.J."/>
        </authorList>
    </citation>
    <scope>NUCLEOTIDE SEQUENCE [LARGE SCALE GENOMIC DNA]</scope>
    <source>
        <strain evidence="2 3">UMB0852</strain>
    </source>
</reference>
<dbReference type="EMBL" id="PNHE01000071">
    <property type="protein sequence ID" value="PMC56104.1"/>
    <property type="molecule type" value="Genomic_DNA"/>
</dbReference>
<sequence length="473" mass="54931">MNIVTQVMQEISKMMTDLYHQAIQGEVDFSTCIKTIRDTMRQLSVDLGEDLCATIEESLFESPGRKARYRVHRSHDEKTISTLIGDIKLSRRYYKDKQTGEFCYLLDDYLSLTPHQRVDLDLEAAIYEKASKHSYQATLDSFEHIGIYSRQTVKNIVHKYCPDSVALPVGEKRQVDCLYIEADEDHVAYQDGKNREMRLAYVHEGYKENLGSSDRKTLNVRRIFTGLYEDSEELWEDVDYYLDQQYDLAACPTLYLSGDGAHWIKKGLDYLPTQTRFVLDPYHTMKYLRQACVGIRTEHLYATLHRWLHTGEKDDLQDYFKVRLSDPSLPESSKQTLQKVRRYLIGNWDAIQRQREPQYIGCSAEGHVSHWLSARLSSRPLGWSTTGAENIAKARAYDLNGGDLKAWVRNQTKTAERERRVNKLDGRVGQKYARQYEWSGKVAFLHYSNNTRSRQALGPSLVIEIQKSDPRLH</sequence>